<dbReference type="GO" id="GO:0006284">
    <property type="term" value="P:base-excision repair"/>
    <property type="evidence" value="ECO:0007669"/>
    <property type="project" value="InterPro"/>
</dbReference>
<dbReference type="InterPro" id="IPR052891">
    <property type="entry name" value="DNA-3mA_glycosylase"/>
</dbReference>
<protein>
    <recommendedName>
        <fullName evidence="3">DNA-3-methyladenine glycosylase I</fullName>
    </recommendedName>
</protein>
<evidence type="ECO:0000313" key="2">
    <source>
        <dbReference type="EnsemblMetazoa" id="XP_003248546.1"/>
    </source>
</evidence>
<dbReference type="GO" id="GO:0008725">
    <property type="term" value="F:DNA-3-methyladenine glycosylase activity"/>
    <property type="evidence" value="ECO:0007669"/>
    <property type="project" value="InterPro"/>
</dbReference>
<reference evidence="2" key="1">
    <citation type="submission" date="2022-06" db="UniProtKB">
        <authorList>
            <consortium name="EnsemblMetazoa"/>
        </authorList>
    </citation>
    <scope>IDENTIFICATION</scope>
</reference>
<dbReference type="InterPro" id="IPR005019">
    <property type="entry name" value="Adenine_glyco"/>
</dbReference>
<dbReference type="GO" id="GO:0046872">
    <property type="term" value="F:metal ion binding"/>
    <property type="evidence" value="ECO:0007669"/>
    <property type="project" value="UniProtKB-KW"/>
</dbReference>
<keyword evidence="1" id="KW-0479">Metal-binding</keyword>
<sequence length="189" mass="21979">MSECTWPNSDLMKKYHENEWCRINKNDDYIFEMLSLEGAQAGLSWETVIQKREAYQVAFKQFKIDQCAVLTDEALEHIKIEYNVIKHIGKIKSVKSNALLVQEIQQTYGSFADFLWSYVDGEPIINEWHDMSEVPAETDLSIKLSKDLKKLGFKFVGPKIMYSFLQSIGIIDDHLITCPYHSYNRNKKG</sequence>
<dbReference type="PANTHER" id="PTHR30037:SF4">
    <property type="entry name" value="DNA-3-METHYLADENINE GLYCOSYLASE I"/>
    <property type="match status" value="1"/>
</dbReference>
<dbReference type="AlphaFoldDB" id="A0A8R2AAC5"/>
<dbReference type="Pfam" id="PF03352">
    <property type="entry name" value="Adenine_glyco"/>
    <property type="match status" value="1"/>
</dbReference>
<keyword evidence="1" id="KW-0862">Zinc</keyword>
<dbReference type="SUPFAM" id="SSF48150">
    <property type="entry name" value="DNA-glycosylase"/>
    <property type="match status" value="1"/>
</dbReference>
<feature type="binding site" evidence="1">
    <location>
        <position position="16"/>
    </location>
    <ligand>
        <name>Zn(2+)</name>
        <dbReference type="ChEBI" id="CHEBI:29105"/>
    </ligand>
</feature>
<evidence type="ECO:0008006" key="3">
    <source>
        <dbReference type="Google" id="ProtNLM"/>
    </source>
</evidence>
<gene>
    <name evidence="2" type="primary">100571719</name>
</gene>
<evidence type="ECO:0000256" key="1">
    <source>
        <dbReference type="PIRSR" id="PIRSR605019-1"/>
    </source>
</evidence>
<proteinExistence type="predicted"/>
<dbReference type="EnsemblMetazoa" id="XM_003248498.1">
    <property type="protein sequence ID" value="XP_003248546.1"/>
    <property type="gene ID" value="LOC100571719"/>
</dbReference>
<name>A0A8R2AAC5_ACYPI</name>
<dbReference type="Gene3D" id="1.10.340.30">
    <property type="entry name" value="Hypothetical protein, domain 2"/>
    <property type="match status" value="1"/>
</dbReference>
<organism evidence="2">
    <name type="scientific">Acyrthosiphon pisum</name>
    <name type="common">Pea aphid</name>
    <dbReference type="NCBI Taxonomy" id="7029"/>
    <lineage>
        <taxon>Eukaryota</taxon>
        <taxon>Metazoa</taxon>
        <taxon>Ecdysozoa</taxon>
        <taxon>Arthropoda</taxon>
        <taxon>Hexapoda</taxon>
        <taxon>Insecta</taxon>
        <taxon>Pterygota</taxon>
        <taxon>Neoptera</taxon>
        <taxon>Paraneoptera</taxon>
        <taxon>Hemiptera</taxon>
        <taxon>Sternorrhyncha</taxon>
        <taxon>Aphidomorpha</taxon>
        <taxon>Aphidoidea</taxon>
        <taxon>Aphididae</taxon>
        <taxon>Macrosiphini</taxon>
        <taxon>Acyrthosiphon</taxon>
    </lineage>
</organism>
<feature type="binding site" evidence="1">
    <location>
        <position position="174"/>
    </location>
    <ligand>
        <name>Zn(2+)</name>
        <dbReference type="ChEBI" id="CHEBI:29105"/>
    </ligand>
</feature>
<feature type="binding site" evidence="1">
    <location>
        <position position="4"/>
    </location>
    <ligand>
        <name>Zn(2+)</name>
        <dbReference type="ChEBI" id="CHEBI:29105"/>
    </ligand>
</feature>
<dbReference type="PANTHER" id="PTHR30037">
    <property type="entry name" value="DNA-3-METHYLADENINE GLYCOSYLASE 1"/>
    <property type="match status" value="1"/>
</dbReference>
<accession>A0A8R2AAC5</accession>
<dbReference type="InterPro" id="IPR011257">
    <property type="entry name" value="DNA_glycosylase"/>
</dbReference>
<feature type="binding site" evidence="1">
    <location>
        <position position="178"/>
    </location>
    <ligand>
        <name>Zn(2+)</name>
        <dbReference type="ChEBI" id="CHEBI:29105"/>
    </ligand>
</feature>